<evidence type="ECO:0000313" key="6">
    <source>
        <dbReference type="Proteomes" id="UP000681720"/>
    </source>
</evidence>
<accession>A0A8S2VPD6</accession>
<dbReference type="Proteomes" id="UP000681967">
    <property type="component" value="Unassembled WGS sequence"/>
</dbReference>
<feature type="chain" id="PRO_5036273845" evidence="1">
    <location>
        <begin position="17"/>
        <end position="50"/>
    </location>
</feature>
<evidence type="ECO:0000313" key="4">
    <source>
        <dbReference type="EMBL" id="CAF4368349.1"/>
    </source>
</evidence>
<evidence type="ECO:0000313" key="3">
    <source>
        <dbReference type="EMBL" id="CAF4363837.1"/>
    </source>
</evidence>
<keyword evidence="1" id="KW-0732">Signal</keyword>
<sequence>MIQYLVLISFFHLCQSTTNPPVLIEQPQDMIAELNKPMAIHCRTESSSLD</sequence>
<comment type="caution">
    <text evidence="5">The sequence shown here is derived from an EMBL/GenBank/DDBJ whole genome shotgun (WGS) entry which is preliminary data.</text>
</comment>
<dbReference type="Proteomes" id="UP000681720">
    <property type="component" value="Unassembled WGS sequence"/>
</dbReference>
<dbReference type="Proteomes" id="UP000676336">
    <property type="component" value="Unassembled WGS sequence"/>
</dbReference>
<feature type="non-terminal residue" evidence="5">
    <location>
        <position position="1"/>
    </location>
</feature>
<dbReference type="EMBL" id="CAJOBH010027427">
    <property type="protein sequence ID" value="CAF4258389.1"/>
    <property type="molecule type" value="Genomic_DNA"/>
</dbReference>
<dbReference type="EMBL" id="CAJOBJ010053025">
    <property type="protein sequence ID" value="CAF4382924.1"/>
    <property type="molecule type" value="Genomic_DNA"/>
</dbReference>
<dbReference type="EMBL" id="CAJOBI010050256">
    <property type="protein sequence ID" value="CAF4368349.1"/>
    <property type="molecule type" value="Genomic_DNA"/>
</dbReference>
<evidence type="ECO:0000256" key="1">
    <source>
        <dbReference type="SAM" id="SignalP"/>
    </source>
</evidence>
<gene>
    <name evidence="2" type="ORF">BYL167_LOCUS25829</name>
    <name evidence="5" type="ORF">GIL414_LOCUS29376</name>
    <name evidence="3" type="ORF">SMN809_LOCUS28822</name>
    <name evidence="4" type="ORF">SMN809_LOCUS29023</name>
</gene>
<organism evidence="5 6">
    <name type="scientific">Rotaria magnacalcarata</name>
    <dbReference type="NCBI Taxonomy" id="392030"/>
    <lineage>
        <taxon>Eukaryota</taxon>
        <taxon>Metazoa</taxon>
        <taxon>Spiralia</taxon>
        <taxon>Gnathifera</taxon>
        <taxon>Rotifera</taxon>
        <taxon>Eurotatoria</taxon>
        <taxon>Bdelloidea</taxon>
        <taxon>Philodinida</taxon>
        <taxon>Philodinidae</taxon>
        <taxon>Rotaria</taxon>
    </lineage>
</organism>
<protein>
    <submittedName>
        <fullName evidence="5">Uncharacterized protein</fullName>
    </submittedName>
</protein>
<name>A0A8S2VPD6_9BILA</name>
<evidence type="ECO:0000313" key="5">
    <source>
        <dbReference type="EMBL" id="CAF4382924.1"/>
    </source>
</evidence>
<dbReference type="EMBL" id="CAJOBI010049311">
    <property type="protein sequence ID" value="CAF4363837.1"/>
    <property type="molecule type" value="Genomic_DNA"/>
</dbReference>
<reference evidence="5" key="1">
    <citation type="submission" date="2021-02" db="EMBL/GenBank/DDBJ databases">
        <authorList>
            <person name="Nowell W R."/>
        </authorList>
    </citation>
    <scope>NUCLEOTIDE SEQUENCE</scope>
</reference>
<feature type="signal peptide" evidence="1">
    <location>
        <begin position="1"/>
        <end position="16"/>
    </location>
</feature>
<evidence type="ECO:0000313" key="2">
    <source>
        <dbReference type="EMBL" id="CAF4258389.1"/>
    </source>
</evidence>
<proteinExistence type="predicted"/>
<dbReference type="AlphaFoldDB" id="A0A8S2VPD6"/>